<dbReference type="SUPFAM" id="SSF48264">
    <property type="entry name" value="Cytochrome P450"/>
    <property type="match status" value="1"/>
</dbReference>
<gene>
    <name evidence="16" type="ORF">GQ55_6G092500</name>
</gene>
<dbReference type="PRINTS" id="PR00463">
    <property type="entry name" value="EP450I"/>
</dbReference>
<evidence type="ECO:0000256" key="11">
    <source>
        <dbReference type="ARBA" id="ARBA00023033"/>
    </source>
</evidence>
<dbReference type="GO" id="GO:0004497">
    <property type="term" value="F:monooxygenase activity"/>
    <property type="evidence" value="ECO:0007669"/>
    <property type="project" value="UniProtKB-KW"/>
</dbReference>
<keyword evidence="7 13" id="KW-0479">Metal-binding</keyword>
<proteinExistence type="inferred from homology"/>
<dbReference type="InterPro" id="IPR002401">
    <property type="entry name" value="Cyt_P450_E_grp-I"/>
</dbReference>
<feature type="region of interest" description="Disordered" evidence="15">
    <location>
        <begin position="37"/>
        <end position="58"/>
    </location>
</feature>
<keyword evidence="6" id="KW-0812">Transmembrane</keyword>
<dbReference type="Gramene" id="PUZ50823">
    <property type="protein sequence ID" value="PUZ50823"/>
    <property type="gene ID" value="GQ55_6G092500"/>
</dbReference>
<evidence type="ECO:0000313" key="16">
    <source>
        <dbReference type="EMBL" id="PUZ50823.1"/>
    </source>
</evidence>
<dbReference type="CDD" id="cd11072">
    <property type="entry name" value="CYP71-like"/>
    <property type="match status" value="1"/>
</dbReference>
<evidence type="ECO:0000256" key="1">
    <source>
        <dbReference type="ARBA" id="ARBA00001971"/>
    </source>
</evidence>
<dbReference type="STRING" id="1504633.A0A2T7D5I2"/>
<evidence type="ECO:0000256" key="6">
    <source>
        <dbReference type="ARBA" id="ARBA00022692"/>
    </source>
</evidence>
<dbReference type="InterPro" id="IPR017972">
    <property type="entry name" value="Cyt_P450_CS"/>
</dbReference>
<evidence type="ECO:0000256" key="14">
    <source>
        <dbReference type="RuleBase" id="RU000461"/>
    </source>
</evidence>
<dbReference type="PANTHER" id="PTHR47955:SF14">
    <property type="entry name" value="OS01G0543600 PROTEIN"/>
    <property type="match status" value="1"/>
</dbReference>
<organism evidence="16 17">
    <name type="scientific">Panicum hallii var. hallii</name>
    <dbReference type="NCBI Taxonomy" id="1504633"/>
    <lineage>
        <taxon>Eukaryota</taxon>
        <taxon>Viridiplantae</taxon>
        <taxon>Streptophyta</taxon>
        <taxon>Embryophyta</taxon>
        <taxon>Tracheophyta</taxon>
        <taxon>Spermatophyta</taxon>
        <taxon>Magnoliopsida</taxon>
        <taxon>Liliopsida</taxon>
        <taxon>Poales</taxon>
        <taxon>Poaceae</taxon>
        <taxon>PACMAD clade</taxon>
        <taxon>Panicoideae</taxon>
        <taxon>Panicodae</taxon>
        <taxon>Paniceae</taxon>
        <taxon>Panicinae</taxon>
        <taxon>Panicum</taxon>
        <taxon>Panicum sect. Panicum</taxon>
    </lineage>
</organism>
<evidence type="ECO:0000256" key="5">
    <source>
        <dbReference type="ARBA" id="ARBA00022617"/>
    </source>
</evidence>
<evidence type="ECO:0000256" key="10">
    <source>
        <dbReference type="ARBA" id="ARBA00023004"/>
    </source>
</evidence>
<protein>
    <submittedName>
        <fullName evidence="16">Uncharacterized protein</fullName>
    </submittedName>
</protein>
<feature type="compositionally biased region" description="Basic residues" evidence="15">
    <location>
        <begin position="37"/>
        <end position="50"/>
    </location>
</feature>
<reference evidence="16 17" key="1">
    <citation type="submission" date="2018-04" db="EMBL/GenBank/DDBJ databases">
        <title>WGS assembly of Panicum hallii var. hallii HAL2.</title>
        <authorList>
            <person name="Lovell J."/>
            <person name="Jenkins J."/>
            <person name="Lowry D."/>
            <person name="Mamidi S."/>
            <person name="Sreedasyam A."/>
            <person name="Weng X."/>
            <person name="Barry K."/>
            <person name="Bonette J."/>
            <person name="Campitelli B."/>
            <person name="Daum C."/>
            <person name="Gordon S."/>
            <person name="Gould B."/>
            <person name="Lipzen A."/>
            <person name="MacQueen A."/>
            <person name="Palacio-Mejia J."/>
            <person name="Plott C."/>
            <person name="Shakirov E."/>
            <person name="Shu S."/>
            <person name="Yoshinaga Y."/>
            <person name="Zane M."/>
            <person name="Rokhsar D."/>
            <person name="Grimwood J."/>
            <person name="Schmutz J."/>
            <person name="Juenger T."/>
        </authorList>
    </citation>
    <scope>NUCLEOTIDE SEQUENCE [LARGE SCALE GENOMIC DNA]</scope>
    <source>
        <strain evidence="17">cv. HAL2</strain>
    </source>
</reference>
<dbReference type="PANTHER" id="PTHR47955">
    <property type="entry name" value="CYTOCHROME P450 FAMILY 71 PROTEIN"/>
    <property type="match status" value="1"/>
</dbReference>
<dbReference type="Gene3D" id="1.10.630.10">
    <property type="entry name" value="Cytochrome P450"/>
    <property type="match status" value="1"/>
</dbReference>
<dbReference type="GO" id="GO:0005506">
    <property type="term" value="F:iron ion binding"/>
    <property type="evidence" value="ECO:0007669"/>
    <property type="project" value="InterPro"/>
</dbReference>
<evidence type="ECO:0000256" key="13">
    <source>
        <dbReference type="PIRSR" id="PIRSR602401-1"/>
    </source>
</evidence>
<keyword evidence="12" id="KW-0472">Membrane</keyword>
<comment type="cofactor">
    <cofactor evidence="1 13">
        <name>heme</name>
        <dbReference type="ChEBI" id="CHEBI:30413"/>
    </cofactor>
</comment>
<dbReference type="Proteomes" id="UP000244336">
    <property type="component" value="Chromosome 6"/>
</dbReference>
<sequence>MDHVNLAYQVLQATTPLAQVLLLVPLLLLLGHSISRSRHGSKQQQPKRRLPPSPPGLPIIGHLHHVGNRPHVSLRGLDAKHGGGGLMFLRLGTVPSLIVSSPRAAQLVLRMHDHAIASRPASKVADALFYGSTDIGFSPYGEHWRQLRRLVTTHLFSVKKVNSYRDARQDEVRLVMEKIRETAVAGKAVDISETMNTFANDIVCRAVSGKFFREEGRNKLFREMIETNIRLIDGFNLEEYFPGLSNALGSITGWFSSNKADESRKRWDGLLETIITDHEGRRRSSEHGRLGGGVEQEDSDFIDVLLSVQEEYGITRDHIKAILIDMFSAGTDTSSLVLELAMAELMRNPQLMTRLQAEVRVNTPKGQEMVAQDDIASMTYLRAVVKETLRLHPPAPLLLPHLSMVDCEVDGYTIPCGTRVIINEWAIGRDPESWEKPEEFVPERFTEGGSAAAVDFRGNDFQFVPFGAGRRICPGLNFGMATVEIMLANLVYCFDWELPAGMEKEDIDLTEVFGLTVHPKQKLILVPKLHAIGVHALQVE</sequence>
<dbReference type="Pfam" id="PF00067">
    <property type="entry name" value="p450"/>
    <property type="match status" value="1"/>
</dbReference>
<accession>A0A2T7D5I2</accession>
<keyword evidence="17" id="KW-1185">Reference proteome</keyword>
<evidence type="ECO:0000256" key="9">
    <source>
        <dbReference type="ARBA" id="ARBA00023002"/>
    </source>
</evidence>
<keyword evidence="8" id="KW-1133">Transmembrane helix</keyword>
<dbReference type="GO" id="GO:0020037">
    <property type="term" value="F:heme binding"/>
    <property type="evidence" value="ECO:0007669"/>
    <property type="project" value="InterPro"/>
</dbReference>
<evidence type="ECO:0000256" key="8">
    <source>
        <dbReference type="ARBA" id="ARBA00022989"/>
    </source>
</evidence>
<dbReference type="InterPro" id="IPR036396">
    <property type="entry name" value="Cyt_P450_sf"/>
</dbReference>
<evidence type="ECO:0000256" key="7">
    <source>
        <dbReference type="ARBA" id="ARBA00022723"/>
    </source>
</evidence>
<evidence type="ECO:0000256" key="2">
    <source>
        <dbReference type="ARBA" id="ARBA00004370"/>
    </source>
</evidence>
<feature type="binding site" description="axial binding residue" evidence="13">
    <location>
        <position position="473"/>
    </location>
    <ligand>
        <name>heme</name>
        <dbReference type="ChEBI" id="CHEBI:30413"/>
    </ligand>
    <ligandPart>
        <name>Fe</name>
        <dbReference type="ChEBI" id="CHEBI:18248"/>
    </ligandPart>
</feature>
<dbReference type="PROSITE" id="PS00086">
    <property type="entry name" value="CYTOCHROME_P450"/>
    <property type="match status" value="1"/>
</dbReference>
<keyword evidence="9 14" id="KW-0560">Oxidoreductase</keyword>
<dbReference type="GO" id="GO:0016020">
    <property type="term" value="C:membrane"/>
    <property type="evidence" value="ECO:0007669"/>
    <property type="project" value="UniProtKB-SubCell"/>
</dbReference>
<dbReference type="InterPro" id="IPR001128">
    <property type="entry name" value="Cyt_P450"/>
</dbReference>
<dbReference type="FunFam" id="1.10.630.10:FF:000055">
    <property type="entry name" value="Cytochrome P450 71A26"/>
    <property type="match status" value="1"/>
</dbReference>
<keyword evidence="10 13" id="KW-0408">Iron</keyword>
<keyword evidence="5 13" id="KW-0349">Heme</keyword>
<comment type="subcellular location">
    <subcellularLocation>
        <location evidence="2">Membrane</location>
    </subcellularLocation>
</comment>
<evidence type="ECO:0000256" key="12">
    <source>
        <dbReference type="ARBA" id="ARBA00023136"/>
    </source>
</evidence>
<evidence type="ECO:0000256" key="3">
    <source>
        <dbReference type="ARBA" id="ARBA00005179"/>
    </source>
</evidence>
<keyword evidence="11 14" id="KW-0503">Monooxygenase</keyword>
<evidence type="ECO:0000313" key="17">
    <source>
        <dbReference type="Proteomes" id="UP000244336"/>
    </source>
</evidence>
<dbReference type="GO" id="GO:0016705">
    <property type="term" value="F:oxidoreductase activity, acting on paired donors, with incorporation or reduction of molecular oxygen"/>
    <property type="evidence" value="ECO:0007669"/>
    <property type="project" value="InterPro"/>
</dbReference>
<dbReference type="AlphaFoldDB" id="A0A2T7D5I2"/>
<dbReference type="OrthoDB" id="1470350at2759"/>
<dbReference type="EMBL" id="CM009754">
    <property type="protein sequence ID" value="PUZ50823.1"/>
    <property type="molecule type" value="Genomic_DNA"/>
</dbReference>
<evidence type="ECO:0000256" key="15">
    <source>
        <dbReference type="SAM" id="MobiDB-lite"/>
    </source>
</evidence>
<comment type="pathway">
    <text evidence="3">Secondary metabolite biosynthesis.</text>
</comment>
<comment type="similarity">
    <text evidence="4 14">Belongs to the cytochrome P450 family.</text>
</comment>
<name>A0A2T7D5I2_9POAL</name>
<dbReference type="PRINTS" id="PR00385">
    <property type="entry name" value="P450"/>
</dbReference>
<evidence type="ECO:0000256" key="4">
    <source>
        <dbReference type="ARBA" id="ARBA00010617"/>
    </source>
</evidence>